<dbReference type="InterPro" id="IPR003776">
    <property type="entry name" value="YcaO-like_dom"/>
</dbReference>
<reference evidence="3" key="2">
    <citation type="submission" date="2019-01" db="EMBL/GenBank/DDBJ databases">
        <title>Genome sequence of Desulfonema ishimotonii strain Tokyo 01.</title>
        <authorList>
            <person name="Fukui M."/>
        </authorList>
    </citation>
    <scope>NUCLEOTIDE SEQUENCE [LARGE SCALE GENOMIC DNA]</scope>
    <source>
        <strain evidence="3">Tokyo 01</strain>
    </source>
</reference>
<reference evidence="3" key="1">
    <citation type="submission" date="2017-11" db="EMBL/GenBank/DDBJ databases">
        <authorList>
            <person name="Watanabe M."/>
            <person name="Kojima H."/>
        </authorList>
    </citation>
    <scope>NUCLEOTIDE SEQUENCE [LARGE SCALE GENOMIC DNA]</scope>
    <source>
        <strain evidence="3">Tokyo 01</strain>
    </source>
</reference>
<dbReference type="AlphaFoldDB" id="A0A401FYH3"/>
<evidence type="ECO:0000259" key="1">
    <source>
        <dbReference type="PROSITE" id="PS51664"/>
    </source>
</evidence>
<dbReference type="PANTHER" id="PTHR37809:SF1">
    <property type="entry name" value="RIBOSOMAL PROTEIN S12 METHYLTHIOTRANSFERASE ACCESSORY FACTOR YCAO"/>
    <property type="match status" value="1"/>
</dbReference>
<dbReference type="EMBL" id="BEXT01000001">
    <property type="protein sequence ID" value="GBC62019.1"/>
    <property type="molecule type" value="Genomic_DNA"/>
</dbReference>
<sequence>MQYALKLVETEAGTGYFSCRPAEDMGFDAALSCLRQSPNDEFIRRWLLRLISGWDKDRMQQAIDRARKNDALLNALLHETCLLSDRFKGLRKAFEKPELRSLQAHTPLIYIRSQLLGDQALHRKWIRLFGQNITGHRPLPPPDKAGLPLLFSESRPPEAQAGEVTLPTVYDDLIQTPLPPSPPRPVPEETARIALEKLERVGVISGEEMRHVSSLSPVALLREWQVKISVQNGRHHYRFQGTQTAYGRGLDLEPARAACLMEMAERYSAFASFSPEGVLGYEHEYPLTRARYSDLADGEIRTLNPDHLALEAPYDDTPLHWIRGEARTGSGSEPIRIPAQCVFLFCNLDEAKLFSGLGSTGLAAGNTMEEAKVSALLEIIERHDEGVTPFSPAQCFDLESHDPEIARLLSAYRDRGIRIQFQDITGPMGVPCCKCFVITPQGKIVKGTGAHLNARQALVSAMTETPCPFPHGGPSGPGLERLLRVPLEDLPDYSTGGAAGDLHLLETLLRANGHTPVYADLTRQDIGLPVVRAIVPGMEITADFDRFSRVHPQLFTRYLKIFK</sequence>
<proteinExistence type="predicted"/>
<keyword evidence="2" id="KW-0808">Transferase</keyword>
<dbReference type="NCBIfam" id="TIGR00702">
    <property type="entry name" value="YcaO-type kinase domain"/>
    <property type="match status" value="1"/>
</dbReference>
<dbReference type="Gene3D" id="3.30.1330.230">
    <property type="match status" value="2"/>
</dbReference>
<protein>
    <submittedName>
        <fullName evidence="2">YcaO-type kinase domain-containing protein</fullName>
    </submittedName>
</protein>
<evidence type="ECO:0000313" key="3">
    <source>
        <dbReference type="Proteomes" id="UP000288096"/>
    </source>
</evidence>
<organism evidence="2 3">
    <name type="scientific">Desulfonema ishimotonii</name>
    <dbReference type="NCBI Taxonomy" id="45657"/>
    <lineage>
        <taxon>Bacteria</taxon>
        <taxon>Pseudomonadati</taxon>
        <taxon>Thermodesulfobacteriota</taxon>
        <taxon>Desulfobacteria</taxon>
        <taxon>Desulfobacterales</taxon>
        <taxon>Desulfococcaceae</taxon>
        <taxon>Desulfonema</taxon>
    </lineage>
</organism>
<dbReference type="Pfam" id="PF02624">
    <property type="entry name" value="YcaO"/>
    <property type="match status" value="2"/>
</dbReference>
<dbReference type="Proteomes" id="UP000288096">
    <property type="component" value="Unassembled WGS sequence"/>
</dbReference>
<keyword evidence="3" id="KW-1185">Reference proteome</keyword>
<dbReference type="PROSITE" id="PS51664">
    <property type="entry name" value="YCAO"/>
    <property type="match status" value="1"/>
</dbReference>
<accession>A0A401FYH3</accession>
<dbReference type="PANTHER" id="PTHR37809">
    <property type="entry name" value="RIBOSOMAL PROTEIN S12 METHYLTHIOTRANSFERASE ACCESSORY FACTOR YCAO"/>
    <property type="match status" value="1"/>
</dbReference>
<name>A0A401FYH3_9BACT</name>
<comment type="caution">
    <text evidence="2">The sequence shown here is derived from an EMBL/GenBank/DDBJ whole genome shotgun (WGS) entry which is preliminary data.</text>
</comment>
<dbReference type="GO" id="GO:0016301">
    <property type="term" value="F:kinase activity"/>
    <property type="evidence" value="ECO:0007669"/>
    <property type="project" value="UniProtKB-KW"/>
</dbReference>
<feature type="domain" description="YcaO" evidence="1">
    <location>
        <begin position="247"/>
        <end position="563"/>
    </location>
</feature>
<evidence type="ECO:0000313" key="2">
    <source>
        <dbReference type="EMBL" id="GBC62019.1"/>
    </source>
</evidence>
<gene>
    <name evidence="2" type="ORF">DENIS_2982</name>
</gene>
<keyword evidence="2" id="KW-0418">Kinase</keyword>